<name>A0A844GT24_9CHRO</name>
<dbReference type="SUPFAM" id="SSF89550">
    <property type="entry name" value="PHP domain-like"/>
    <property type="match status" value="1"/>
</dbReference>
<dbReference type="SMART" id="SM00481">
    <property type="entry name" value="POLIIIAc"/>
    <property type="match status" value="1"/>
</dbReference>
<dbReference type="PANTHER" id="PTHR42924:SF3">
    <property type="entry name" value="POLYMERASE_HISTIDINOL PHOSPHATASE N-TERMINAL DOMAIN-CONTAINING PROTEIN"/>
    <property type="match status" value="1"/>
</dbReference>
<organism evidence="2 3">
    <name type="scientific">Cyanobacterium aponinum 0216</name>
    <dbReference type="NCBI Taxonomy" id="2676140"/>
    <lineage>
        <taxon>Bacteria</taxon>
        <taxon>Bacillati</taxon>
        <taxon>Cyanobacteriota</taxon>
        <taxon>Cyanophyceae</taxon>
        <taxon>Oscillatoriophycideae</taxon>
        <taxon>Chroococcales</taxon>
        <taxon>Geminocystaceae</taxon>
        <taxon>Cyanobacterium</taxon>
    </lineage>
</organism>
<protein>
    <submittedName>
        <fullName evidence="2">PHP domain-containing protein</fullName>
    </submittedName>
</protein>
<dbReference type="Proteomes" id="UP000437131">
    <property type="component" value="Unassembled WGS sequence"/>
</dbReference>
<dbReference type="GO" id="GO:0004534">
    <property type="term" value="F:5'-3' RNA exonuclease activity"/>
    <property type="evidence" value="ECO:0007669"/>
    <property type="project" value="TreeGrafter"/>
</dbReference>
<sequence length="236" mass="26876">MLLKAETNPFQLLDERPQDTVRLANVWERVDNNSCPYQYNFHLHTSCSDGQLTPESLIEQAIALGLKGLAISDHHSVKGFYRAYKWLQEKSKFNPRVSLPYLWTGIEITSELNGTNVHILGYGFDPESEHLQKYLTGENPEGKNAKAEKVIKSLHRAGGLVVLAHPFRYRRSAEELIREAYEVGIDGVEVYYAYGNPQPWIPSVKQTTQALKLARRYNLYTTCGTDTHGNNILIRL</sequence>
<dbReference type="GO" id="GO:0035312">
    <property type="term" value="F:5'-3' DNA exonuclease activity"/>
    <property type="evidence" value="ECO:0007669"/>
    <property type="project" value="TreeGrafter"/>
</dbReference>
<dbReference type="Pfam" id="PF02811">
    <property type="entry name" value="PHP"/>
    <property type="match status" value="1"/>
</dbReference>
<dbReference type="EMBL" id="WMIA01000001">
    <property type="protein sequence ID" value="MTF37425.1"/>
    <property type="molecule type" value="Genomic_DNA"/>
</dbReference>
<evidence type="ECO:0000259" key="1">
    <source>
        <dbReference type="SMART" id="SM00481"/>
    </source>
</evidence>
<accession>A0A844GT24</accession>
<reference evidence="2 3" key="1">
    <citation type="submission" date="2019-11" db="EMBL/GenBank/DDBJ databases">
        <title>Isolation of a new High Light Tolerant Cyanobacteria.</title>
        <authorList>
            <person name="Dobson Z."/>
            <person name="Vaughn N."/>
            <person name="Vaughn M."/>
            <person name="Fromme P."/>
            <person name="Mazor Y."/>
        </authorList>
    </citation>
    <scope>NUCLEOTIDE SEQUENCE [LARGE SCALE GENOMIC DNA]</scope>
    <source>
        <strain evidence="2 3">0216</strain>
    </source>
</reference>
<proteinExistence type="predicted"/>
<dbReference type="InterPro" id="IPR004013">
    <property type="entry name" value="PHP_dom"/>
</dbReference>
<dbReference type="InterPro" id="IPR052018">
    <property type="entry name" value="PHP_domain"/>
</dbReference>
<dbReference type="InterPro" id="IPR016195">
    <property type="entry name" value="Pol/histidinol_Pase-like"/>
</dbReference>
<evidence type="ECO:0000313" key="2">
    <source>
        <dbReference type="EMBL" id="MTF37425.1"/>
    </source>
</evidence>
<dbReference type="Gene3D" id="3.20.20.140">
    <property type="entry name" value="Metal-dependent hydrolases"/>
    <property type="match status" value="1"/>
</dbReference>
<dbReference type="RefSeq" id="WP_015218308.1">
    <property type="nucleotide sequence ID" value="NZ_WMIA01000001.1"/>
</dbReference>
<dbReference type="InterPro" id="IPR003141">
    <property type="entry name" value="Pol/His_phosphatase_N"/>
</dbReference>
<evidence type="ECO:0000313" key="3">
    <source>
        <dbReference type="Proteomes" id="UP000437131"/>
    </source>
</evidence>
<dbReference type="CDD" id="cd07438">
    <property type="entry name" value="PHP_HisPPase_AMP"/>
    <property type="match status" value="1"/>
</dbReference>
<feature type="domain" description="Polymerase/histidinol phosphatase N-terminal" evidence="1">
    <location>
        <begin position="39"/>
        <end position="112"/>
    </location>
</feature>
<dbReference type="AlphaFoldDB" id="A0A844GT24"/>
<gene>
    <name evidence="2" type="ORF">GGC33_00535</name>
</gene>
<comment type="caution">
    <text evidence="2">The sequence shown here is derived from an EMBL/GenBank/DDBJ whole genome shotgun (WGS) entry which is preliminary data.</text>
</comment>
<dbReference type="PANTHER" id="PTHR42924">
    <property type="entry name" value="EXONUCLEASE"/>
    <property type="match status" value="1"/>
</dbReference>